<evidence type="ECO:0000313" key="3">
    <source>
        <dbReference type="EMBL" id="MCT7313297.1"/>
    </source>
</evidence>
<accession>A0ABT2LDK3</accession>
<organism evidence="3 4">
    <name type="scientific">Ralstonia mojiangensis</name>
    <dbReference type="NCBI Taxonomy" id="2953895"/>
    <lineage>
        <taxon>Bacteria</taxon>
        <taxon>Pseudomonadati</taxon>
        <taxon>Pseudomonadota</taxon>
        <taxon>Betaproteobacteria</taxon>
        <taxon>Burkholderiales</taxon>
        <taxon>Burkholderiaceae</taxon>
        <taxon>Ralstonia</taxon>
    </lineage>
</organism>
<feature type="region of interest" description="Disordered" evidence="1">
    <location>
        <begin position="25"/>
        <end position="61"/>
    </location>
</feature>
<keyword evidence="4" id="KW-1185">Reference proteome</keyword>
<dbReference type="RefSeq" id="WP_260785043.1">
    <property type="nucleotide sequence ID" value="NZ_JAOCQI010000003.1"/>
</dbReference>
<protein>
    <recommendedName>
        <fullName evidence="5">Prolin-rich transmembrane protein</fullName>
    </recommendedName>
</protein>
<proteinExistence type="predicted"/>
<evidence type="ECO:0008006" key="5">
    <source>
        <dbReference type="Google" id="ProtNLM"/>
    </source>
</evidence>
<evidence type="ECO:0000256" key="1">
    <source>
        <dbReference type="SAM" id="MobiDB-lite"/>
    </source>
</evidence>
<keyword evidence="2" id="KW-0732">Signal</keyword>
<dbReference type="Proteomes" id="UP001164420">
    <property type="component" value="Unassembled WGS sequence"/>
</dbReference>
<evidence type="ECO:0000256" key="2">
    <source>
        <dbReference type="SAM" id="SignalP"/>
    </source>
</evidence>
<feature type="signal peptide" evidence="2">
    <location>
        <begin position="1"/>
        <end position="19"/>
    </location>
</feature>
<evidence type="ECO:0000313" key="4">
    <source>
        <dbReference type="Proteomes" id="UP001164420"/>
    </source>
</evidence>
<comment type="caution">
    <text evidence="3">The sequence shown here is derived from an EMBL/GenBank/DDBJ whole genome shotgun (WGS) entry which is preliminary data.</text>
</comment>
<sequence length="190" mass="19878">MKRRHFLLVLGLISAAAIAALGDRTPSNSVVDDAKQGRPTSSARSVSVDRSDSTSNVNSTASANAPAVVATGRANPSNSVTILALTPRTETTGSRIADGATSVFSSQTWVPPPPPPAPPPPPSAPALPFSYLGKQQDNGVWTVFLSREGTTVITKAGERIDSSYQVISIAPPTLVMKYLPLNETQTLTIE</sequence>
<reference evidence="3 4" key="1">
    <citation type="journal article" date="2023" name="Front. Microbiol.">
        <title>Ralstonia chuxiongensis sp. nov., Ralstonia mojiangensis sp. nov., and Ralstonia soli sp. nov., isolated from tobacco fields, are three novel species in the family Burkholderiaceae.</title>
        <authorList>
            <person name="Lu C.H."/>
            <person name="Zhang Y.Y."/>
            <person name="Jiang N."/>
            <person name="Chen W."/>
            <person name="Shao X."/>
            <person name="Zhao Z.M."/>
            <person name="Lu W.L."/>
            <person name="Hu X."/>
            <person name="Xi Y.X."/>
            <person name="Zou S.Y."/>
            <person name="Wei Q.J."/>
            <person name="Lin Z.L."/>
            <person name="Gong L."/>
            <person name="Gai X.T."/>
            <person name="Zhang L.Q."/>
            <person name="Li J.Y."/>
            <person name="Jin Y."/>
            <person name="Xia Z.Y."/>
        </authorList>
    </citation>
    <scope>NUCLEOTIDE SEQUENCE [LARGE SCALE GENOMIC DNA]</scope>
    <source>
        <strain evidence="3 4">22TCJT01-1</strain>
    </source>
</reference>
<dbReference type="EMBL" id="JAOCQI010000003">
    <property type="protein sequence ID" value="MCT7313297.1"/>
    <property type="molecule type" value="Genomic_DNA"/>
</dbReference>
<name>A0ABT2LDK3_9RALS</name>
<feature type="chain" id="PRO_5047136343" description="Prolin-rich transmembrane protein" evidence="2">
    <location>
        <begin position="20"/>
        <end position="190"/>
    </location>
</feature>
<gene>
    <name evidence="3" type="ORF">N5J06_20170</name>
</gene>